<gene>
    <name evidence="2" type="ORF">SKAU_G00036150</name>
</gene>
<accession>A0A9Q1GF96</accession>
<name>A0A9Q1GF96_SYNKA</name>
<dbReference type="Proteomes" id="UP001152622">
    <property type="component" value="Chromosome 1"/>
</dbReference>
<protein>
    <submittedName>
        <fullName evidence="2">Uncharacterized protein</fullName>
    </submittedName>
</protein>
<dbReference type="EMBL" id="JAINUF010000001">
    <property type="protein sequence ID" value="KAJ8382837.1"/>
    <property type="molecule type" value="Genomic_DNA"/>
</dbReference>
<sequence length="243" mass="27253">MAAPHWQVPPTRPTPQHTHSSERLIVFTCRPRRCDLTPSIRDSAKVPARALRGNRHVKPPCLFFSRRARILEPDMGRGLPFDQSACASPPIRERGSGFHTGAAGVPPQDNPIRNGASQGSVGIGRRPDREQQACELGSTGRKDNTMGQILEKPGGFFLFQSELKPCCLGETDWKQGKLEKRGAIPAGRPPSDGRIYRFLSRSESAGPHCWEKREDKAAFKERDYPRWSPTELFGGRERDEQRF</sequence>
<proteinExistence type="predicted"/>
<organism evidence="2 3">
    <name type="scientific">Synaphobranchus kaupii</name>
    <name type="common">Kaup's arrowtooth eel</name>
    <dbReference type="NCBI Taxonomy" id="118154"/>
    <lineage>
        <taxon>Eukaryota</taxon>
        <taxon>Metazoa</taxon>
        <taxon>Chordata</taxon>
        <taxon>Craniata</taxon>
        <taxon>Vertebrata</taxon>
        <taxon>Euteleostomi</taxon>
        <taxon>Actinopterygii</taxon>
        <taxon>Neopterygii</taxon>
        <taxon>Teleostei</taxon>
        <taxon>Anguilliformes</taxon>
        <taxon>Synaphobranchidae</taxon>
        <taxon>Synaphobranchus</taxon>
    </lineage>
</organism>
<feature type="region of interest" description="Disordered" evidence="1">
    <location>
        <begin position="94"/>
        <end position="129"/>
    </location>
</feature>
<dbReference type="AlphaFoldDB" id="A0A9Q1GF96"/>
<comment type="caution">
    <text evidence="2">The sequence shown here is derived from an EMBL/GenBank/DDBJ whole genome shotgun (WGS) entry which is preliminary data.</text>
</comment>
<evidence type="ECO:0000256" key="1">
    <source>
        <dbReference type="SAM" id="MobiDB-lite"/>
    </source>
</evidence>
<feature type="region of interest" description="Disordered" evidence="1">
    <location>
        <begin position="1"/>
        <end position="20"/>
    </location>
</feature>
<evidence type="ECO:0000313" key="3">
    <source>
        <dbReference type="Proteomes" id="UP001152622"/>
    </source>
</evidence>
<keyword evidence="3" id="KW-1185">Reference proteome</keyword>
<reference evidence="2" key="1">
    <citation type="journal article" date="2023" name="Science">
        <title>Genome structures resolve the early diversification of teleost fishes.</title>
        <authorList>
            <person name="Parey E."/>
            <person name="Louis A."/>
            <person name="Montfort J."/>
            <person name="Bouchez O."/>
            <person name="Roques C."/>
            <person name="Iampietro C."/>
            <person name="Lluch J."/>
            <person name="Castinel A."/>
            <person name="Donnadieu C."/>
            <person name="Desvignes T."/>
            <person name="Floi Bucao C."/>
            <person name="Jouanno E."/>
            <person name="Wen M."/>
            <person name="Mejri S."/>
            <person name="Dirks R."/>
            <person name="Jansen H."/>
            <person name="Henkel C."/>
            <person name="Chen W.J."/>
            <person name="Zahm M."/>
            <person name="Cabau C."/>
            <person name="Klopp C."/>
            <person name="Thompson A.W."/>
            <person name="Robinson-Rechavi M."/>
            <person name="Braasch I."/>
            <person name="Lecointre G."/>
            <person name="Bobe J."/>
            <person name="Postlethwait J.H."/>
            <person name="Berthelot C."/>
            <person name="Roest Crollius H."/>
            <person name="Guiguen Y."/>
        </authorList>
    </citation>
    <scope>NUCLEOTIDE SEQUENCE</scope>
    <source>
        <strain evidence="2">WJC10195</strain>
    </source>
</reference>
<evidence type="ECO:0000313" key="2">
    <source>
        <dbReference type="EMBL" id="KAJ8382837.1"/>
    </source>
</evidence>